<reference evidence="22 23" key="1">
    <citation type="submission" date="2018-10" db="EMBL/GenBank/DDBJ databases">
        <title>Genomic Encyclopedia of Archaeal and Bacterial Type Strains, Phase II (KMG-II): from individual species to whole genera.</title>
        <authorList>
            <person name="Goeker M."/>
        </authorList>
    </citation>
    <scope>NUCLEOTIDE SEQUENCE [LARGE SCALE GENOMIC DNA]</scope>
    <source>
        <strain evidence="22 23">NSB1</strain>
    </source>
</reference>
<comment type="caution">
    <text evidence="22">The sequence shown here is derived from an EMBL/GenBank/DDBJ whole genome shotgun (WGS) entry which is preliminary data.</text>
</comment>
<dbReference type="GO" id="GO:0008652">
    <property type="term" value="P:amino acid biosynthetic process"/>
    <property type="evidence" value="ECO:0007669"/>
    <property type="project" value="UniProtKB-KW"/>
</dbReference>
<evidence type="ECO:0000256" key="9">
    <source>
        <dbReference type="ARBA" id="ARBA00017684"/>
    </source>
</evidence>
<evidence type="ECO:0000256" key="12">
    <source>
        <dbReference type="ARBA" id="ARBA00022723"/>
    </source>
</evidence>
<feature type="domain" description="3-dehydroquinate synthase N-terminal" evidence="20">
    <location>
        <begin position="56"/>
        <end position="167"/>
    </location>
</feature>
<evidence type="ECO:0000256" key="19">
    <source>
        <dbReference type="NCBIfam" id="TIGR01357"/>
    </source>
</evidence>
<keyword evidence="17" id="KW-0456">Lyase</keyword>
<evidence type="ECO:0000256" key="2">
    <source>
        <dbReference type="ARBA" id="ARBA00001911"/>
    </source>
</evidence>
<evidence type="ECO:0000256" key="5">
    <source>
        <dbReference type="ARBA" id="ARBA00004496"/>
    </source>
</evidence>
<dbReference type="InterPro" id="IPR016037">
    <property type="entry name" value="DHQ_synth_AroB"/>
</dbReference>
<comment type="catalytic activity">
    <reaction evidence="1">
        <text>7-phospho-2-dehydro-3-deoxy-D-arabino-heptonate = 3-dehydroquinate + phosphate</text>
        <dbReference type="Rhea" id="RHEA:21968"/>
        <dbReference type="ChEBI" id="CHEBI:32364"/>
        <dbReference type="ChEBI" id="CHEBI:43474"/>
        <dbReference type="ChEBI" id="CHEBI:58394"/>
        <dbReference type="EC" id="4.2.3.4"/>
    </reaction>
</comment>
<keyword evidence="13" id="KW-0547">Nucleotide-binding</keyword>
<dbReference type="InterPro" id="IPR030963">
    <property type="entry name" value="DHQ_synth_fam"/>
</dbReference>
<dbReference type="NCBIfam" id="TIGR01357">
    <property type="entry name" value="aroB"/>
    <property type="match status" value="1"/>
</dbReference>
<dbReference type="GO" id="GO:0009423">
    <property type="term" value="P:chorismate biosynthetic process"/>
    <property type="evidence" value="ECO:0007669"/>
    <property type="project" value="UniProtKB-UniRule"/>
</dbReference>
<evidence type="ECO:0000256" key="7">
    <source>
        <dbReference type="ARBA" id="ARBA00005412"/>
    </source>
</evidence>
<dbReference type="InterPro" id="IPR030960">
    <property type="entry name" value="DHQS/DOIS_N"/>
</dbReference>
<evidence type="ECO:0000259" key="20">
    <source>
        <dbReference type="Pfam" id="PF01761"/>
    </source>
</evidence>
<evidence type="ECO:0000256" key="4">
    <source>
        <dbReference type="ARBA" id="ARBA00003485"/>
    </source>
</evidence>
<evidence type="ECO:0000256" key="17">
    <source>
        <dbReference type="ARBA" id="ARBA00023239"/>
    </source>
</evidence>
<gene>
    <name evidence="22" type="ORF">BC742_1461</name>
</gene>
<dbReference type="Gene3D" id="3.40.50.1970">
    <property type="match status" value="1"/>
</dbReference>
<dbReference type="GO" id="GO:0046872">
    <property type="term" value="F:metal ion binding"/>
    <property type="evidence" value="ECO:0007669"/>
    <property type="project" value="UniProtKB-KW"/>
</dbReference>
<comment type="similarity">
    <text evidence="7">Belongs to the sugar phosphate cyclases superfamily. Dehydroquinate synthase family.</text>
</comment>
<comment type="cofactor">
    <cofactor evidence="3">
        <name>Co(2+)</name>
        <dbReference type="ChEBI" id="CHEBI:48828"/>
    </cofactor>
</comment>
<keyword evidence="12" id="KW-0479">Metal-binding</keyword>
<dbReference type="PANTHER" id="PTHR43622:SF7">
    <property type="entry name" value="3-DEHYDROQUINATE SYNTHASE, CHLOROPLASTIC"/>
    <property type="match status" value="1"/>
</dbReference>
<dbReference type="GO" id="GO:0003856">
    <property type="term" value="F:3-dehydroquinate synthase activity"/>
    <property type="evidence" value="ECO:0007669"/>
    <property type="project" value="UniProtKB-UniRule"/>
</dbReference>
<dbReference type="PIRSF" id="PIRSF001455">
    <property type="entry name" value="DHQ_synth"/>
    <property type="match status" value="1"/>
</dbReference>
<dbReference type="EMBL" id="RBXN01000004">
    <property type="protein sequence ID" value="RKT58383.1"/>
    <property type="molecule type" value="Genomic_DNA"/>
</dbReference>
<evidence type="ECO:0000259" key="21">
    <source>
        <dbReference type="Pfam" id="PF24621"/>
    </source>
</evidence>
<keyword evidence="15" id="KW-0520">NAD</keyword>
<keyword evidence="23" id="KW-1185">Reference proteome</keyword>
<evidence type="ECO:0000256" key="15">
    <source>
        <dbReference type="ARBA" id="ARBA00023027"/>
    </source>
</evidence>
<proteinExistence type="inferred from homology"/>
<evidence type="ECO:0000256" key="14">
    <source>
        <dbReference type="ARBA" id="ARBA00022833"/>
    </source>
</evidence>
<dbReference type="PANTHER" id="PTHR43622">
    <property type="entry name" value="3-DEHYDROQUINATE SYNTHASE"/>
    <property type="match status" value="1"/>
</dbReference>
<evidence type="ECO:0000313" key="22">
    <source>
        <dbReference type="EMBL" id="RKT58383.1"/>
    </source>
</evidence>
<dbReference type="Pfam" id="PF24621">
    <property type="entry name" value="DHQS_C"/>
    <property type="match status" value="1"/>
</dbReference>
<evidence type="ECO:0000256" key="11">
    <source>
        <dbReference type="ARBA" id="ARBA00022605"/>
    </source>
</evidence>
<evidence type="ECO:0000313" key="23">
    <source>
        <dbReference type="Proteomes" id="UP000269493"/>
    </source>
</evidence>
<comment type="function">
    <text evidence="4">Catalyzes the conversion of 3-deoxy-D-arabino-heptulosonate 7-phosphate (DAHP) to dehydroquinate (DHQ).</text>
</comment>
<dbReference type="GO" id="GO:0009073">
    <property type="term" value="P:aromatic amino acid family biosynthetic process"/>
    <property type="evidence" value="ECO:0007669"/>
    <property type="project" value="UniProtKB-KW"/>
</dbReference>
<comment type="cofactor">
    <cofactor evidence="2">
        <name>NAD(+)</name>
        <dbReference type="ChEBI" id="CHEBI:57540"/>
    </cofactor>
</comment>
<keyword evidence="16" id="KW-0057">Aromatic amino acid biosynthesis</keyword>
<dbReference type="InterPro" id="IPR050071">
    <property type="entry name" value="Dehydroquinate_synthase"/>
</dbReference>
<dbReference type="Proteomes" id="UP000269493">
    <property type="component" value="Unassembled WGS sequence"/>
</dbReference>
<protein>
    <recommendedName>
        <fullName evidence="9 19">3-dehydroquinate synthase</fullName>
        <ecNumber evidence="8 19">4.2.3.4</ecNumber>
    </recommendedName>
</protein>
<dbReference type="Pfam" id="PF01761">
    <property type="entry name" value="DHQ_synthase"/>
    <property type="match status" value="1"/>
</dbReference>
<accession>A0A495WC83</accession>
<dbReference type="GO" id="GO:0005737">
    <property type="term" value="C:cytoplasm"/>
    <property type="evidence" value="ECO:0007669"/>
    <property type="project" value="UniProtKB-SubCell"/>
</dbReference>
<keyword evidence="18" id="KW-0170">Cobalt</keyword>
<evidence type="ECO:0000256" key="1">
    <source>
        <dbReference type="ARBA" id="ARBA00001393"/>
    </source>
</evidence>
<comment type="pathway">
    <text evidence="6">Metabolic intermediate biosynthesis; chorismate biosynthesis; chorismate from D-erythrose 4-phosphate and phosphoenolpyruvate: step 2/7.</text>
</comment>
<comment type="subcellular location">
    <subcellularLocation>
        <location evidence="5">Cytoplasm</location>
    </subcellularLocation>
</comment>
<evidence type="ECO:0000256" key="18">
    <source>
        <dbReference type="ARBA" id="ARBA00023285"/>
    </source>
</evidence>
<keyword evidence="14" id="KW-0862">Zinc</keyword>
<evidence type="ECO:0000256" key="10">
    <source>
        <dbReference type="ARBA" id="ARBA00022490"/>
    </source>
</evidence>
<dbReference type="GeneID" id="92928731"/>
<keyword evidence="10" id="KW-0963">Cytoplasm</keyword>
<dbReference type="EC" id="4.2.3.4" evidence="8 19"/>
<evidence type="ECO:0000256" key="13">
    <source>
        <dbReference type="ARBA" id="ARBA00022741"/>
    </source>
</evidence>
<dbReference type="OrthoDB" id="9806583at2"/>
<dbReference type="RefSeq" id="WP_022391258.1">
    <property type="nucleotide sequence ID" value="NZ_KI440835.1"/>
</dbReference>
<evidence type="ECO:0000256" key="6">
    <source>
        <dbReference type="ARBA" id="ARBA00004661"/>
    </source>
</evidence>
<evidence type="ECO:0000256" key="16">
    <source>
        <dbReference type="ARBA" id="ARBA00023141"/>
    </source>
</evidence>
<evidence type="ECO:0000256" key="8">
    <source>
        <dbReference type="ARBA" id="ARBA00013031"/>
    </source>
</evidence>
<dbReference type="AlphaFoldDB" id="A0A495WC83"/>
<organism evidence="22 23">
    <name type="scientific">Coprobacter fastidiosus NSB1 = JCM 33896</name>
    <dbReference type="NCBI Taxonomy" id="1349822"/>
    <lineage>
        <taxon>Bacteria</taxon>
        <taxon>Pseudomonadati</taxon>
        <taxon>Bacteroidota</taxon>
        <taxon>Bacteroidia</taxon>
        <taxon>Bacteroidales</taxon>
        <taxon>Barnesiellaceae</taxon>
        <taxon>Coprobacter</taxon>
    </lineage>
</organism>
<sequence>MSKQPVIFTQNISESIDEILSRYSYDKLFVLTDRNTFKFAFPLLENSKLCSNAEQIIIEADDTHKNLEALTSVWKILSDKHATRRSFMINLGGGMVTDLGGFAASTFKRGIRYINIPTTLLGAVDAAVGGKTGINFNGLKNEIGVFNPAESVLISTVFFKTLSREHLLSGYAEMLKHGLISTPDTYNKLLTLDFSDLDLDKLLGLLEESVKVKEHIVEVDPFEKNIRKSLNLGHTVGHAFESLSHERKSPIQHGYAVAWGLICELLLSHMHLGFPVERIRQLSTFIADNYGAFPITCEDYDSLYEKMTHDKKNESDSVNFTLLKDVGIVEINQTATKEEICTAFDLYRDLFHL</sequence>
<evidence type="ECO:0000256" key="3">
    <source>
        <dbReference type="ARBA" id="ARBA00001941"/>
    </source>
</evidence>
<dbReference type="InterPro" id="IPR056179">
    <property type="entry name" value="DHQS_C"/>
</dbReference>
<dbReference type="SUPFAM" id="SSF56796">
    <property type="entry name" value="Dehydroquinate synthase-like"/>
    <property type="match status" value="1"/>
</dbReference>
<dbReference type="CDD" id="cd08195">
    <property type="entry name" value="DHQS"/>
    <property type="match status" value="1"/>
</dbReference>
<dbReference type="GO" id="GO:0000166">
    <property type="term" value="F:nucleotide binding"/>
    <property type="evidence" value="ECO:0007669"/>
    <property type="project" value="UniProtKB-KW"/>
</dbReference>
<keyword evidence="11" id="KW-0028">Amino-acid biosynthesis</keyword>
<name>A0A495WC83_9BACT</name>
<feature type="domain" description="3-dehydroquinate synthase C-terminal" evidence="21">
    <location>
        <begin position="170"/>
        <end position="313"/>
    </location>
</feature>
<dbReference type="Gene3D" id="1.20.1090.10">
    <property type="entry name" value="Dehydroquinate synthase-like - alpha domain"/>
    <property type="match status" value="1"/>
</dbReference>